<feature type="region of interest" description="Disordered" evidence="1">
    <location>
        <begin position="62"/>
        <end position="112"/>
    </location>
</feature>
<dbReference type="GeneID" id="54566517"/>
<feature type="compositionally biased region" description="Basic and acidic residues" evidence="1">
    <location>
        <begin position="62"/>
        <end position="75"/>
    </location>
</feature>
<gene>
    <name evidence="2" type="ORF">M409DRAFT_56277</name>
</gene>
<dbReference type="RefSeq" id="XP_033665813.1">
    <property type="nucleotide sequence ID" value="XM_033813245.1"/>
</dbReference>
<feature type="compositionally biased region" description="Polar residues" evidence="1">
    <location>
        <begin position="1"/>
        <end position="46"/>
    </location>
</feature>
<dbReference type="Proteomes" id="UP000799537">
    <property type="component" value="Unassembled WGS sequence"/>
</dbReference>
<protein>
    <submittedName>
        <fullName evidence="2">Uncharacterized protein</fullName>
    </submittedName>
</protein>
<evidence type="ECO:0000313" key="2">
    <source>
        <dbReference type="EMBL" id="KAF2164924.1"/>
    </source>
</evidence>
<evidence type="ECO:0000256" key="1">
    <source>
        <dbReference type="SAM" id="MobiDB-lite"/>
    </source>
</evidence>
<evidence type="ECO:0000313" key="3">
    <source>
        <dbReference type="Proteomes" id="UP000799537"/>
    </source>
</evidence>
<name>A0A6A6CCL2_ZASCE</name>
<feature type="region of interest" description="Disordered" evidence="1">
    <location>
        <begin position="1"/>
        <end position="48"/>
    </location>
</feature>
<dbReference type="EMBL" id="ML993602">
    <property type="protein sequence ID" value="KAF2164924.1"/>
    <property type="molecule type" value="Genomic_DNA"/>
</dbReference>
<proteinExistence type="predicted"/>
<reference evidence="2" key="1">
    <citation type="journal article" date="2020" name="Stud. Mycol.">
        <title>101 Dothideomycetes genomes: a test case for predicting lifestyles and emergence of pathogens.</title>
        <authorList>
            <person name="Haridas S."/>
            <person name="Albert R."/>
            <person name="Binder M."/>
            <person name="Bloem J."/>
            <person name="Labutti K."/>
            <person name="Salamov A."/>
            <person name="Andreopoulos B."/>
            <person name="Baker S."/>
            <person name="Barry K."/>
            <person name="Bills G."/>
            <person name="Bluhm B."/>
            <person name="Cannon C."/>
            <person name="Castanera R."/>
            <person name="Culley D."/>
            <person name="Daum C."/>
            <person name="Ezra D."/>
            <person name="Gonzalez J."/>
            <person name="Henrissat B."/>
            <person name="Kuo A."/>
            <person name="Liang C."/>
            <person name="Lipzen A."/>
            <person name="Lutzoni F."/>
            <person name="Magnuson J."/>
            <person name="Mondo S."/>
            <person name="Nolan M."/>
            <person name="Ohm R."/>
            <person name="Pangilinan J."/>
            <person name="Park H.-J."/>
            <person name="Ramirez L."/>
            <person name="Alfaro M."/>
            <person name="Sun H."/>
            <person name="Tritt A."/>
            <person name="Yoshinaga Y."/>
            <person name="Zwiers L.-H."/>
            <person name="Turgeon B."/>
            <person name="Goodwin S."/>
            <person name="Spatafora J."/>
            <person name="Crous P."/>
            <person name="Grigoriev I."/>
        </authorList>
    </citation>
    <scope>NUCLEOTIDE SEQUENCE</scope>
    <source>
        <strain evidence="2">ATCC 36951</strain>
    </source>
</reference>
<dbReference type="AlphaFoldDB" id="A0A6A6CCL2"/>
<sequence>MAQDSKTNASNGAQGANGTHNNGGRHQGSTATLLGMQQNHDAQSYRNLEEYTASLAMLEEQDRQRRYLAREDRQRQPQTPSSNTSPISPASASSNGYQQWMTTGREQSQDAIQQYQRMLLDEQRRRNQELGRNS</sequence>
<feature type="compositionally biased region" description="Polar residues" evidence="1">
    <location>
        <begin position="76"/>
        <end position="112"/>
    </location>
</feature>
<organism evidence="2 3">
    <name type="scientific">Zasmidium cellare ATCC 36951</name>
    <dbReference type="NCBI Taxonomy" id="1080233"/>
    <lineage>
        <taxon>Eukaryota</taxon>
        <taxon>Fungi</taxon>
        <taxon>Dikarya</taxon>
        <taxon>Ascomycota</taxon>
        <taxon>Pezizomycotina</taxon>
        <taxon>Dothideomycetes</taxon>
        <taxon>Dothideomycetidae</taxon>
        <taxon>Mycosphaerellales</taxon>
        <taxon>Mycosphaerellaceae</taxon>
        <taxon>Zasmidium</taxon>
    </lineage>
</organism>
<keyword evidence="3" id="KW-1185">Reference proteome</keyword>
<accession>A0A6A6CCL2</accession>